<dbReference type="Pfam" id="PF02518">
    <property type="entry name" value="HATPase_c"/>
    <property type="match status" value="1"/>
</dbReference>
<keyword evidence="12" id="KW-1185">Reference proteome</keyword>
<keyword evidence="4" id="KW-0597">Phosphoprotein</keyword>
<dbReference type="PANTHER" id="PTHR45453:SF1">
    <property type="entry name" value="PHOSPHATE REGULON SENSOR PROTEIN PHOR"/>
    <property type="match status" value="1"/>
</dbReference>
<dbReference type="Gene3D" id="3.30.565.10">
    <property type="entry name" value="Histidine kinase-like ATPase, C-terminal domain"/>
    <property type="match status" value="1"/>
</dbReference>
<dbReference type="InterPro" id="IPR050351">
    <property type="entry name" value="BphY/WalK/GraS-like"/>
</dbReference>
<evidence type="ECO:0000256" key="8">
    <source>
        <dbReference type="ARBA" id="ARBA00023136"/>
    </source>
</evidence>
<dbReference type="OrthoDB" id="9786919at2"/>
<dbReference type="InterPro" id="IPR005467">
    <property type="entry name" value="His_kinase_dom"/>
</dbReference>
<dbReference type="AlphaFoldDB" id="A0A1I4QAU2"/>
<dbReference type="PROSITE" id="PS50109">
    <property type="entry name" value="HIS_KIN"/>
    <property type="match status" value="1"/>
</dbReference>
<comment type="catalytic activity">
    <reaction evidence="1">
        <text>ATP + protein L-histidine = ADP + protein N-phospho-L-histidine.</text>
        <dbReference type="EC" id="2.7.13.3"/>
    </reaction>
</comment>
<evidence type="ECO:0000256" key="2">
    <source>
        <dbReference type="ARBA" id="ARBA00004370"/>
    </source>
</evidence>
<evidence type="ECO:0000313" key="11">
    <source>
        <dbReference type="EMBL" id="SFM37167.1"/>
    </source>
</evidence>
<dbReference type="Pfam" id="PF00512">
    <property type="entry name" value="HisKA"/>
    <property type="match status" value="1"/>
</dbReference>
<dbReference type="InterPro" id="IPR003594">
    <property type="entry name" value="HATPase_dom"/>
</dbReference>
<evidence type="ECO:0000256" key="9">
    <source>
        <dbReference type="SAM" id="Phobius"/>
    </source>
</evidence>
<keyword evidence="8 9" id="KW-0472">Membrane</keyword>
<dbReference type="RefSeq" id="WP_090944530.1">
    <property type="nucleotide sequence ID" value="NZ_FOTS01000091.1"/>
</dbReference>
<dbReference type="CDD" id="cd00082">
    <property type="entry name" value="HisKA"/>
    <property type="match status" value="1"/>
</dbReference>
<comment type="subcellular location">
    <subcellularLocation>
        <location evidence="2">Membrane</location>
    </subcellularLocation>
</comment>
<evidence type="ECO:0000256" key="3">
    <source>
        <dbReference type="ARBA" id="ARBA00012438"/>
    </source>
</evidence>
<keyword evidence="5" id="KW-0808">Transferase</keyword>
<dbReference type="SMART" id="SM00388">
    <property type="entry name" value="HisKA"/>
    <property type="match status" value="1"/>
</dbReference>
<evidence type="ECO:0000313" key="12">
    <source>
        <dbReference type="Proteomes" id="UP000199520"/>
    </source>
</evidence>
<gene>
    <name evidence="11" type="ORF">SAMN04490355_10915</name>
</gene>
<evidence type="ECO:0000256" key="6">
    <source>
        <dbReference type="ARBA" id="ARBA00022777"/>
    </source>
</evidence>
<evidence type="ECO:0000259" key="10">
    <source>
        <dbReference type="PROSITE" id="PS50109"/>
    </source>
</evidence>
<dbReference type="Gene3D" id="1.10.287.130">
    <property type="match status" value="1"/>
</dbReference>
<dbReference type="EMBL" id="FOTS01000091">
    <property type="protein sequence ID" value="SFM37167.1"/>
    <property type="molecule type" value="Genomic_DNA"/>
</dbReference>
<name>A0A1I4QAU2_9FIRM</name>
<dbReference type="Proteomes" id="UP000199520">
    <property type="component" value="Unassembled WGS sequence"/>
</dbReference>
<dbReference type="STRING" id="1123291.SAMN04490355_10915"/>
<feature type="transmembrane region" description="Helical" evidence="9">
    <location>
        <begin position="172"/>
        <end position="194"/>
    </location>
</feature>
<dbReference type="GO" id="GO:0000155">
    <property type="term" value="F:phosphorelay sensor kinase activity"/>
    <property type="evidence" value="ECO:0007669"/>
    <property type="project" value="InterPro"/>
</dbReference>
<dbReference type="PRINTS" id="PR00344">
    <property type="entry name" value="BCTRLSENSOR"/>
</dbReference>
<dbReference type="GO" id="GO:0005886">
    <property type="term" value="C:plasma membrane"/>
    <property type="evidence" value="ECO:0007669"/>
    <property type="project" value="TreeGrafter"/>
</dbReference>
<dbReference type="EC" id="2.7.13.3" evidence="3"/>
<feature type="domain" description="Histidine kinase" evidence="10">
    <location>
        <begin position="214"/>
        <end position="435"/>
    </location>
</feature>
<keyword evidence="7" id="KW-0902">Two-component regulatory system</keyword>
<dbReference type="CDD" id="cd00075">
    <property type="entry name" value="HATPase"/>
    <property type="match status" value="1"/>
</dbReference>
<organism evidence="11 12">
    <name type="scientific">Pelosinus propionicus DSM 13327</name>
    <dbReference type="NCBI Taxonomy" id="1123291"/>
    <lineage>
        <taxon>Bacteria</taxon>
        <taxon>Bacillati</taxon>
        <taxon>Bacillota</taxon>
        <taxon>Negativicutes</taxon>
        <taxon>Selenomonadales</taxon>
        <taxon>Sporomusaceae</taxon>
        <taxon>Pelosinus</taxon>
    </lineage>
</organism>
<keyword evidence="9" id="KW-1133">Transmembrane helix</keyword>
<evidence type="ECO:0000256" key="4">
    <source>
        <dbReference type="ARBA" id="ARBA00022553"/>
    </source>
</evidence>
<dbReference type="SMART" id="SM00387">
    <property type="entry name" value="HATPase_c"/>
    <property type="match status" value="1"/>
</dbReference>
<evidence type="ECO:0000256" key="7">
    <source>
        <dbReference type="ARBA" id="ARBA00023012"/>
    </source>
</evidence>
<dbReference type="InterPro" id="IPR004358">
    <property type="entry name" value="Sig_transdc_His_kin-like_C"/>
</dbReference>
<dbReference type="FunFam" id="1.10.287.130:FF:000001">
    <property type="entry name" value="Two-component sensor histidine kinase"/>
    <property type="match status" value="1"/>
</dbReference>
<evidence type="ECO:0000256" key="1">
    <source>
        <dbReference type="ARBA" id="ARBA00000085"/>
    </source>
</evidence>
<reference evidence="12" key="1">
    <citation type="submission" date="2016-10" db="EMBL/GenBank/DDBJ databases">
        <authorList>
            <person name="Varghese N."/>
            <person name="Submissions S."/>
        </authorList>
    </citation>
    <scope>NUCLEOTIDE SEQUENCE [LARGE SCALE GENOMIC DNA]</scope>
    <source>
        <strain evidence="12">DSM 13327</strain>
    </source>
</reference>
<dbReference type="SUPFAM" id="SSF47384">
    <property type="entry name" value="Homodimeric domain of signal transducing histidine kinase"/>
    <property type="match status" value="1"/>
</dbReference>
<proteinExistence type="predicted"/>
<keyword evidence="6 11" id="KW-0418">Kinase</keyword>
<accession>A0A1I4QAU2</accession>
<dbReference type="PANTHER" id="PTHR45453">
    <property type="entry name" value="PHOSPHATE REGULON SENSOR PROTEIN PHOR"/>
    <property type="match status" value="1"/>
</dbReference>
<keyword evidence="9" id="KW-0812">Transmembrane</keyword>
<dbReference type="SUPFAM" id="SSF55874">
    <property type="entry name" value="ATPase domain of HSP90 chaperone/DNA topoisomerase II/histidine kinase"/>
    <property type="match status" value="1"/>
</dbReference>
<protein>
    <recommendedName>
        <fullName evidence="3">histidine kinase</fullName>
        <ecNumber evidence="3">2.7.13.3</ecNumber>
    </recommendedName>
</protein>
<feature type="transmembrane region" description="Helical" evidence="9">
    <location>
        <begin position="12"/>
        <end position="37"/>
    </location>
</feature>
<dbReference type="InterPro" id="IPR036890">
    <property type="entry name" value="HATPase_C_sf"/>
</dbReference>
<dbReference type="InterPro" id="IPR003661">
    <property type="entry name" value="HisK_dim/P_dom"/>
</dbReference>
<dbReference type="GO" id="GO:0004721">
    <property type="term" value="F:phosphoprotein phosphatase activity"/>
    <property type="evidence" value="ECO:0007669"/>
    <property type="project" value="TreeGrafter"/>
</dbReference>
<dbReference type="GO" id="GO:0016036">
    <property type="term" value="P:cellular response to phosphate starvation"/>
    <property type="evidence" value="ECO:0007669"/>
    <property type="project" value="TreeGrafter"/>
</dbReference>
<evidence type="ECO:0000256" key="5">
    <source>
        <dbReference type="ARBA" id="ARBA00022679"/>
    </source>
</evidence>
<dbReference type="FunFam" id="3.30.565.10:FF:000006">
    <property type="entry name" value="Sensor histidine kinase WalK"/>
    <property type="match status" value="1"/>
</dbReference>
<sequence>MISKTHKKLTTVYTAVFGLFLIAFVGIVCLGIIWGTYVERTEDVKVLANEIARENRGLILQHAQKETNGPPLATTEDDYDISGQVFFYIVDTKGQIIKADQPVPVLRESAYFQIMNWNPLESTKITTVKLPTNKTAVLILAAHQVQRGENLLATVYVGRDVTAYARSLLRSVFTLMAVSFIFLFLAAMIGYFLAGKVTTPMEESMKRKKQFIADASHELRTPLSVLFTSIEAVEMDMDNRLSPFSMQIMNDAKEESFRLKKLVDDLLTLARTDTGEIELKKEVFSLTLITKQVLRSLRFAADEKEIKILFDAADSMDLNADPERIYQLLFILIDNSIKYSSPNSEVRVQFKKVQNTTGCYTQIAVTDDGPGIPFECKEQIFQRFFRVDASRSRDIEGSGLGLSIAQWIVEAHEGEIYVNSELNKGSEFVVLLPNP</sequence>
<dbReference type="InterPro" id="IPR036097">
    <property type="entry name" value="HisK_dim/P_sf"/>
</dbReference>